<feature type="domain" description="Kazal-like" evidence="10">
    <location>
        <begin position="474"/>
        <end position="524"/>
    </location>
</feature>
<dbReference type="EMBL" id="AAQR03059837">
    <property type="status" value="NOT_ANNOTATED_CDS"/>
    <property type="molecule type" value="Genomic_DNA"/>
</dbReference>
<keyword evidence="4 9" id="KW-0812">Transmembrane</keyword>
<reference evidence="11" key="2">
    <citation type="submission" date="2025-08" db="UniProtKB">
        <authorList>
            <consortium name="Ensembl"/>
        </authorList>
    </citation>
    <scope>IDENTIFICATION</scope>
</reference>
<keyword evidence="12" id="KW-1185">Reference proteome</keyword>
<dbReference type="OMA" id="IFVHCNP"/>
<dbReference type="GO" id="GO:0016323">
    <property type="term" value="C:basolateral plasma membrane"/>
    <property type="evidence" value="ECO:0007669"/>
    <property type="project" value="TreeGrafter"/>
</dbReference>
<dbReference type="InParanoid" id="H0X2Y9"/>
<dbReference type="HOGENOM" id="CLU_008954_2_1_1"/>
<feature type="transmembrane region" description="Helical" evidence="9">
    <location>
        <begin position="142"/>
        <end position="163"/>
    </location>
</feature>
<dbReference type="GO" id="GO:0015347">
    <property type="term" value="F:sodium-independent organic anion transmembrane transporter activity"/>
    <property type="evidence" value="ECO:0007669"/>
    <property type="project" value="TreeGrafter"/>
</dbReference>
<keyword evidence="7" id="KW-1015">Disulfide bond</keyword>
<dbReference type="SUPFAM" id="SSF103473">
    <property type="entry name" value="MFS general substrate transporter"/>
    <property type="match status" value="1"/>
</dbReference>
<accession>H0X2Y9</accession>
<protein>
    <recommendedName>
        <fullName evidence="10">Kazal-like domain-containing protein</fullName>
    </recommendedName>
</protein>
<comment type="similarity">
    <text evidence="2">Belongs to the organo anion transporter (TC 2.A.60) family.</text>
</comment>
<reference evidence="11" key="3">
    <citation type="submission" date="2025-09" db="UniProtKB">
        <authorList>
            <consortium name="Ensembl"/>
        </authorList>
    </citation>
    <scope>IDENTIFICATION</scope>
</reference>
<dbReference type="InterPro" id="IPR002350">
    <property type="entry name" value="Kazal_dom"/>
</dbReference>
<dbReference type="Pfam" id="PF03137">
    <property type="entry name" value="OATP"/>
    <property type="match status" value="1"/>
</dbReference>
<dbReference type="InterPro" id="IPR004156">
    <property type="entry name" value="OATP"/>
</dbReference>
<dbReference type="Ensembl" id="ENSOGAT00000010560.2">
    <property type="protein sequence ID" value="ENSOGAP00000009451.2"/>
    <property type="gene ID" value="ENSOGAG00000010553.2"/>
</dbReference>
<feature type="transmembrane region" description="Helical" evidence="9">
    <location>
        <begin position="392"/>
        <end position="412"/>
    </location>
</feature>
<keyword evidence="5 9" id="KW-1133">Transmembrane helix</keyword>
<evidence type="ECO:0000313" key="11">
    <source>
        <dbReference type="Ensembl" id="ENSOGAP00000009451.2"/>
    </source>
</evidence>
<organism evidence="11 12">
    <name type="scientific">Otolemur garnettii</name>
    <name type="common">Small-eared galago</name>
    <name type="synonym">Garnett's greater bushbaby</name>
    <dbReference type="NCBI Taxonomy" id="30611"/>
    <lineage>
        <taxon>Eukaryota</taxon>
        <taxon>Metazoa</taxon>
        <taxon>Chordata</taxon>
        <taxon>Craniata</taxon>
        <taxon>Vertebrata</taxon>
        <taxon>Euteleostomi</taxon>
        <taxon>Mammalia</taxon>
        <taxon>Eutheria</taxon>
        <taxon>Euarchontoglires</taxon>
        <taxon>Primates</taxon>
        <taxon>Strepsirrhini</taxon>
        <taxon>Lorisiformes</taxon>
        <taxon>Galagidae</taxon>
        <taxon>Otolemur</taxon>
    </lineage>
</organism>
<evidence type="ECO:0000256" key="8">
    <source>
        <dbReference type="SAM" id="MobiDB-lite"/>
    </source>
</evidence>
<reference evidence="12" key="1">
    <citation type="submission" date="2011-03" db="EMBL/GenBank/DDBJ databases">
        <title>Version 3 of the genome sequence of Otolemur garnettii (Bushbaby).</title>
        <authorList>
            <consortium name="The Broad Institute Genome Sequencing Platform"/>
            <person name="Di Palma F."/>
            <person name="Johnson J."/>
            <person name="Lander E.S."/>
            <person name="Lindblad-Toh K."/>
            <person name="Jaffe D.B."/>
            <person name="Gnerre S."/>
            <person name="MacCallum I."/>
            <person name="Przybylski D."/>
            <person name="Ribeiro F.J."/>
            <person name="Burton J.N."/>
            <person name="Walker B.J."/>
            <person name="Sharpe T."/>
            <person name="Hall G."/>
        </authorList>
    </citation>
    <scope>NUCLEOTIDE SEQUENCE [LARGE SCALE GENOMIC DNA]</scope>
</reference>
<keyword evidence="6 9" id="KW-0472">Membrane</keyword>
<dbReference type="GeneTree" id="ENSGT01150000286985"/>
<feature type="transmembrane region" description="Helical" evidence="9">
    <location>
        <begin position="286"/>
        <end position="311"/>
    </location>
</feature>
<evidence type="ECO:0000256" key="5">
    <source>
        <dbReference type="ARBA" id="ARBA00022989"/>
    </source>
</evidence>
<dbReference type="EMBL" id="AAQR03059838">
    <property type="status" value="NOT_ANNOTATED_CDS"/>
    <property type="molecule type" value="Genomic_DNA"/>
</dbReference>
<dbReference type="EMBL" id="AAQR03059836">
    <property type="status" value="NOT_ANNOTATED_CDS"/>
    <property type="molecule type" value="Genomic_DNA"/>
</dbReference>
<dbReference type="EMBL" id="AAQR03059834">
    <property type="status" value="NOT_ANNOTATED_CDS"/>
    <property type="molecule type" value="Genomic_DNA"/>
</dbReference>
<dbReference type="PROSITE" id="PS51465">
    <property type="entry name" value="KAZAL_2"/>
    <property type="match status" value="1"/>
</dbReference>
<dbReference type="SUPFAM" id="SSF100895">
    <property type="entry name" value="Kazal-type serine protease inhibitors"/>
    <property type="match status" value="1"/>
</dbReference>
<feature type="compositionally biased region" description="Polar residues" evidence="8">
    <location>
        <begin position="1"/>
        <end position="13"/>
    </location>
</feature>
<dbReference type="FunFam" id="1.20.1250.20:FF:000363">
    <property type="entry name" value="Solute carrier organic anion transporter family member"/>
    <property type="match status" value="1"/>
</dbReference>
<feature type="transmembrane region" description="Helical" evidence="9">
    <location>
        <begin position="199"/>
        <end position="225"/>
    </location>
</feature>
<evidence type="ECO:0000256" key="3">
    <source>
        <dbReference type="ARBA" id="ARBA00022475"/>
    </source>
</evidence>
<evidence type="ECO:0000256" key="7">
    <source>
        <dbReference type="ARBA" id="ARBA00023157"/>
    </source>
</evidence>
<proteinExistence type="inferred from homology"/>
<dbReference type="PANTHER" id="PTHR11388:SF95">
    <property type="entry name" value="SOLUTE CARRIER ORGANIC ANION TRANSPORTER FAMILY MEMBER 6A1"/>
    <property type="match status" value="1"/>
</dbReference>
<dbReference type="InterPro" id="IPR036259">
    <property type="entry name" value="MFS_trans_sf"/>
</dbReference>
<dbReference type="EMBL" id="AAQR03059839">
    <property type="status" value="NOT_ANNOTATED_CDS"/>
    <property type="molecule type" value="Genomic_DNA"/>
</dbReference>
<name>H0X2Y9_OTOGA</name>
<keyword evidence="3" id="KW-1003">Cell membrane</keyword>
<dbReference type="EMBL" id="AAQR03059835">
    <property type="status" value="NOT_ANNOTATED_CDS"/>
    <property type="molecule type" value="Genomic_DNA"/>
</dbReference>
<feature type="transmembrane region" description="Helical" evidence="9">
    <location>
        <begin position="432"/>
        <end position="453"/>
    </location>
</feature>
<dbReference type="GO" id="GO:0043252">
    <property type="term" value="P:sodium-independent organic anion transport"/>
    <property type="evidence" value="ECO:0007669"/>
    <property type="project" value="TreeGrafter"/>
</dbReference>
<feature type="transmembrane region" description="Helical" evidence="9">
    <location>
        <begin position="114"/>
        <end position="136"/>
    </location>
</feature>
<feature type="region of interest" description="Disordered" evidence="8">
    <location>
        <begin position="1"/>
        <end position="21"/>
    </location>
</feature>
<dbReference type="InterPro" id="IPR036058">
    <property type="entry name" value="Kazal_dom_sf"/>
</dbReference>
<dbReference type="EMBL" id="AAQR03059833">
    <property type="status" value="NOT_ANNOTATED_CDS"/>
    <property type="molecule type" value="Genomic_DNA"/>
</dbReference>
<dbReference type="Proteomes" id="UP000005225">
    <property type="component" value="Unassembled WGS sequence"/>
</dbReference>
<dbReference type="PANTHER" id="PTHR11388">
    <property type="entry name" value="ORGANIC ANION TRANSPORTER"/>
    <property type="match status" value="1"/>
</dbReference>
<dbReference type="Gene3D" id="1.20.1250.20">
    <property type="entry name" value="MFS general substrate transporter like domains"/>
    <property type="match status" value="1"/>
</dbReference>
<dbReference type="AlphaFoldDB" id="H0X2Y9"/>
<evidence type="ECO:0000313" key="12">
    <source>
        <dbReference type="Proteomes" id="UP000005225"/>
    </source>
</evidence>
<comment type="subcellular location">
    <subcellularLocation>
        <location evidence="1">Cell membrane</location>
        <topology evidence="1">Multi-pass membrane protein</topology>
    </subcellularLocation>
</comment>
<evidence type="ECO:0000256" key="2">
    <source>
        <dbReference type="ARBA" id="ARBA00009657"/>
    </source>
</evidence>
<evidence type="ECO:0000259" key="10">
    <source>
        <dbReference type="PROSITE" id="PS51465"/>
    </source>
</evidence>
<evidence type="ECO:0000256" key="6">
    <source>
        <dbReference type="ARBA" id="ARBA00023136"/>
    </source>
</evidence>
<evidence type="ECO:0000256" key="4">
    <source>
        <dbReference type="ARBA" id="ARBA00022692"/>
    </source>
</evidence>
<dbReference type="STRING" id="30611.ENSOGAP00000009451"/>
<evidence type="ECO:0000256" key="9">
    <source>
        <dbReference type="SAM" id="Phobius"/>
    </source>
</evidence>
<sequence length="524" mass="58519">DKASKATGSSVQDSGKKPLYQTSFPTNLIKLGKFQNEEKSQGGLQHTPEWQLNPEEACGLSCIVIPCCQRFRNIRCFMVCFCVLVMSQGMLRGLVGLSNADLQKDHKLTTIQKFFLAFGYDISASLLAVFIAYYGGGQKRKRWITLSSFLVGFSALIFAFPYFNSNRIRRQIETEEDVCQAGKEISGCQRSSSSFKKKYLFYFFLGQTVQGIVGIPLYVLIVTFLEDNLSTHSVGIYLGIADAASRCGYALGQLIGAPHAKVLKNRSTSEINVPNSDGSKQWTQSWWIDFVFVTLIAWSTLIPLSCFPHSLKGTRHLRARKRNFKICLDSYLSTYFLLRLGKNIKELICNLFLFQILIKNPIFMCLALSKASERLVATGIGKLLPTYLEHQFVLRASFATMISGLVLIPGSALGQFLGGYIVSTLEMSARAIMMFVTVTSTVTITLLLSIIFIKCDQAQMAGITENYYGTGQLGILTASCNEQCKCSSSFYFPVCGRDAIEYFSPCYAGCTHYKVLDRKKKFYN</sequence>
<dbReference type="eggNOG" id="KOG3626">
    <property type="taxonomic scope" value="Eukaryota"/>
</dbReference>
<evidence type="ECO:0000256" key="1">
    <source>
        <dbReference type="ARBA" id="ARBA00004651"/>
    </source>
</evidence>